<comment type="subcellular location">
    <subcellularLocation>
        <location evidence="1">Endosome</location>
    </subcellularLocation>
</comment>
<feature type="coiled-coil region" evidence="7">
    <location>
        <begin position="249"/>
        <end position="310"/>
    </location>
</feature>
<protein>
    <recommendedName>
        <fullName evidence="9">VPS37 C-terminal domain-containing protein</fullName>
    </recommendedName>
</protein>
<name>A0A976IJU2_BRELC</name>
<feature type="region of interest" description="Disordered" evidence="8">
    <location>
        <begin position="149"/>
        <end position="180"/>
    </location>
</feature>
<evidence type="ECO:0000256" key="8">
    <source>
        <dbReference type="SAM" id="MobiDB-lite"/>
    </source>
</evidence>
<keyword evidence="3 6" id="KW-0813">Transport</keyword>
<proteinExistence type="inferred from homology"/>
<dbReference type="GO" id="GO:0043162">
    <property type="term" value="P:ubiquitin-dependent protein catabolic process via the multivesicular body sorting pathway"/>
    <property type="evidence" value="ECO:0007669"/>
    <property type="project" value="TreeGrafter"/>
</dbReference>
<comment type="caution">
    <text evidence="10">The sequence shown here is derived from an EMBL/GenBank/DDBJ whole genome shotgun (WGS) entry which is preliminary data.</text>
</comment>
<keyword evidence="5 6" id="KW-0653">Protein transport</keyword>
<evidence type="ECO:0000313" key="11">
    <source>
        <dbReference type="Proteomes" id="UP000294530"/>
    </source>
</evidence>
<gene>
    <name evidence="10" type="ORF">CCR75_004001</name>
</gene>
<keyword evidence="7" id="KW-0175">Coiled coil</keyword>
<evidence type="ECO:0000313" key="10">
    <source>
        <dbReference type="EMBL" id="TDH73127.1"/>
    </source>
</evidence>
<evidence type="ECO:0000256" key="1">
    <source>
        <dbReference type="ARBA" id="ARBA00004177"/>
    </source>
</evidence>
<organism evidence="10 11">
    <name type="scientific">Bremia lactucae</name>
    <name type="common">Lettuce downy mildew</name>
    <dbReference type="NCBI Taxonomy" id="4779"/>
    <lineage>
        <taxon>Eukaryota</taxon>
        <taxon>Sar</taxon>
        <taxon>Stramenopiles</taxon>
        <taxon>Oomycota</taxon>
        <taxon>Peronosporomycetes</taxon>
        <taxon>Peronosporales</taxon>
        <taxon>Peronosporaceae</taxon>
        <taxon>Bremia</taxon>
    </lineage>
</organism>
<keyword evidence="11" id="KW-1185">Reference proteome</keyword>
<sequence>MSFFGYRTSSSRPSQQETHLSEVERLRGRQLASLVRAGGRAKNQEQTLFEVLIADTLRGPFTLRLHLLTDFPVRVPRLKTSFPLQHRWLDVAGNVEGHPDLNMWTAHSDLGRIVTEIVKELRIVASNLAETKLSTSPARHNLQASAALLESRASHASSSRQAHGQHLKPPQRPETSNIRRTQIPVIPATFSELEELTLPQLDKLSADEHTLKSFVSKMTPLVDFTHLRDEVLHSNRVTANTTIGYEIELRELQKVVEARRLKLQAAQQALAVKQARQRRIVARHRPDALLEQLSAAAKNVDNESDEIAMQFAHGDLDVAQFLSAFLPKRNLYHTRTLKLARVLKHYTGQI</sequence>
<dbReference type="InterPro" id="IPR037202">
    <property type="entry name" value="ESCRT_assembly_dom"/>
</dbReference>
<evidence type="ECO:0000256" key="4">
    <source>
        <dbReference type="ARBA" id="ARBA00022753"/>
    </source>
</evidence>
<dbReference type="PROSITE" id="PS51314">
    <property type="entry name" value="VPS37_C"/>
    <property type="match status" value="1"/>
</dbReference>
<dbReference type="PANTHER" id="PTHR13678">
    <property type="entry name" value="VACUOLAR PROTEIN SORTING-ASSOCIATED PROTEIN 37"/>
    <property type="match status" value="1"/>
</dbReference>
<feature type="compositionally biased region" description="Polar residues" evidence="8">
    <location>
        <begin position="7"/>
        <end position="18"/>
    </location>
</feature>
<dbReference type="InterPro" id="IPR029012">
    <property type="entry name" value="Helix_hairpin_bin_sf"/>
</dbReference>
<dbReference type="Pfam" id="PF07200">
    <property type="entry name" value="Mod_r"/>
    <property type="match status" value="1"/>
</dbReference>
<dbReference type="RefSeq" id="XP_067822626.1">
    <property type="nucleotide sequence ID" value="XM_067962092.1"/>
</dbReference>
<evidence type="ECO:0000256" key="2">
    <source>
        <dbReference type="ARBA" id="ARBA00007617"/>
    </source>
</evidence>
<dbReference type="GO" id="GO:0006623">
    <property type="term" value="P:protein targeting to vacuole"/>
    <property type="evidence" value="ECO:0007669"/>
    <property type="project" value="TreeGrafter"/>
</dbReference>
<feature type="region of interest" description="Disordered" evidence="8">
    <location>
        <begin position="1"/>
        <end position="22"/>
    </location>
</feature>
<accession>A0A976IJU2</accession>
<evidence type="ECO:0000259" key="9">
    <source>
        <dbReference type="PROSITE" id="PS51314"/>
    </source>
</evidence>
<dbReference type="Gene3D" id="1.10.287.660">
    <property type="entry name" value="Helix hairpin bin"/>
    <property type="match status" value="1"/>
</dbReference>
<keyword evidence="4" id="KW-0967">Endosome</keyword>
<dbReference type="GO" id="GO:0006612">
    <property type="term" value="P:protein targeting to membrane"/>
    <property type="evidence" value="ECO:0007669"/>
    <property type="project" value="TreeGrafter"/>
</dbReference>
<feature type="domain" description="VPS37 C-terminal" evidence="9">
    <location>
        <begin position="267"/>
        <end position="350"/>
    </location>
</feature>
<dbReference type="Proteomes" id="UP000294530">
    <property type="component" value="Unassembled WGS sequence"/>
</dbReference>
<dbReference type="AlphaFoldDB" id="A0A976IJU2"/>
<evidence type="ECO:0000256" key="3">
    <source>
        <dbReference type="ARBA" id="ARBA00022448"/>
    </source>
</evidence>
<dbReference type="KEGG" id="blac:94347763"/>
<dbReference type="GeneID" id="94347763"/>
<dbReference type="OrthoDB" id="10260857at2759"/>
<evidence type="ECO:0000256" key="5">
    <source>
        <dbReference type="ARBA" id="ARBA00022927"/>
    </source>
</evidence>
<comment type="similarity">
    <text evidence="2">Belongs to the VPS37 family.</text>
</comment>
<dbReference type="EMBL" id="SHOA02000001">
    <property type="protein sequence ID" value="TDH73127.1"/>
    <property type="molecule type" value="Genomic_DNA"/>
</dbReference>
<reference evidence="10 11" key="1">
    <citation type="journal article" date="2021" name="Genome Biol.">
        <title>AFLAP: assembly-free linkage analysis pipeline using k-mers from genome sequencing data.</title>
        <authorList>
            <person name="Fletcher K."/>
            <person name="Zhang L."/>
            <person name="Gil J."/>
            <person name="Han R."/>
            <person name="Cavanaugh K."/>
            <person name="Michelmore R."/>
        </authorList>
    </citation>
    <scope>NUCLEOTIDE SEQUENCE [LARGE SCALE GENOMIC DNA]</scope>
    <source>
        <strain evidence="10 11">SF5</strain>
    </source>
</reference>
<dbReference type="GO" id="GO:0000813">
    <property type="term" value="C:ESCRT I complex"/>
    <property type="evidence" value="ECO:0007669"/>
    <property type="project" value="UniProtKB-ARBA"/>
</dbReference>
<dbReference type="InterPro" id="IPR009851">
    <property type="entry name" value="Mod_r"/>
</dbReference>
<evidence type="ECO:0000256" key="7">
    <source>
        <dbReference type="SAM" id="Coils"/>
    </source>
</evidence>
<feature type="compositionally biased region" description="Low complexity" evidence="8">
    <location>
        <begin position="149"/>
        <end position="162"/>
    </location>
</feature>
<dbReference type="PANTHER" id="PTHR13678:SF2">
    <property type="entry name" value="VACUOLAR PROTEIN SORTING-ASSOCIATED PROTEIN 37A"/>
    <property type="match status" value="1"/>
</dbReference>
<dbReference type="SUPFAM" id="SSF140111">
    <property type="entry name" value="Endosomal sorting complex assembly domain"/>
    <property type="match status" value="1"/>
</dbReference>
<evidence type="ECO:0000256" key="6">
    <source>
        <dbReference type="PROSITE-ProRule" id="PRU00646"/>
    </source>
</evidence>